<dbReference type="EMBL" id="JBCLYO010000001">
    <property type="protein sequence ID" value="KAL0095954.1"/>
    <property type="molecule type" value="Genomic_DNA"/>
</dbReference>
<evidence type="ECO:0000313" key="2">
    <source>
        <dbReference type="EMBL" id="KAL0095961.1"/>
    </source>
</evidence>
<sequence length="95" mass="11108">MSRLTLSGQTFSLLLTTHCKCQSNITTNYINKFIIISTTCVRYTFFKNSVTYMNISLCCVYEKGGFTYPHTEEPFFYTCMSEYARYDVNTDRPIE</sequence>
<name>A0ABR3BCX2_PHYBL</name>
<keyword evidence="5" id="KW-1185">Reference proteome</keyword>
<dbReference type="EMBL" id="JBCLYO010000001">
    <property type="protein sequence ID" value="KAL0096016.1"/>
    <property type="molecule type" value="Genomic_DNA"/>
</dbReference>
<organism evidence="3 5">
    <name type="scientific">Phycomyces blakesleeanus</name>
    <dbReference type="NCBI Taxonomy" id="4837"/>
    <lineage>
        <taxon>Eukaryota</taxon>
        <taxon>Fungi</taxon>
        <taxon>Fungi incertae sedis</taxon>
        <taxon>Mucoromycota</taxon>
        <taxon>Mucoromycotina</taxon>
        <taxon>Mucoromycetes</taxon>
        <taxon>Mucorales</taxon>
        <taxon>Phycomycetaceae</taxon>
        <taxon>Phycomyces</taxon>
    </lineage>
</organism>
<evidence type="ECO:0000313" key="3">
    <source>
        <dbReference type="EMBL" id="KAL0096016.1"/>
    </source>
</evidence>
<proteinExistence type="predicted"/>
<dbReference type="EMBL" id="JBCLYO010000001">
    <property type="protein sequence ID" value="KAL0095961.1"/>
    <property type="molecule type" value="Genomic_DNA"/>
</dbReference>
<protein>
    <recommendedName>
        <fullName evidence="6">Secreted protein</fullName>
    </recommendedName>
</protein>
<evidence type="ECO:0008006" key="6">
    <source>
        <dbReference type="Google" id="ProtNLM"/>
    </source>
</evidence>
<comment type="caution">
    <text evidence="3">The sequence shown here is derived from an EMBL/GenBank/DDBJ whole genome shotgun (WGS) entry which is preliminary data.</text>
</comment>
<accession>A0ABR3BCX2</accession>
<reference evidence="3 5" key="1">
    <citation type="submission" date="2024-04" db="EMBL/GenBank/DDBJ databases">
        <title>Symmetric and asymmetric DNA N6-adenine methylation regulates different biological responses in Mucorales.</title>
        <authorList>
            <consortium name="Lawrence Berkeley National Laboratory"/>
            <person name="Lax C."/>
            <person name="Mondo S.J."/>
            <person name="Osorio-Concepcion M."/>
            <person name="Muszewska A."/>
            <person name="Corrochano-Luque M."/>
            <person name="Gutierrez G."/>
            <person name="Riley R."/>
            <person name="Lipzen A."/>
            <person name="Guo J."/>
            <person name="Hundley H."/>
            <person name="Amirebrahimi M."/>
            <person name="Ng V."/>
            <person name="Lorenzo-Gutierrez D."/>
            <person name="Binder U."/>
            <person name="Yang J."/>
            <person name="Song Y."/>
            <person name="Canovas D."/>
            <person name="Navarro E."/>
            <person name="Freitag M."/>
            <person name="Gabaldon T."/>
            <person name="Grigoriev I.V."/>
            <person name="Corrochano L.M."/>
            <person name="Nicolas F.E."/>
            <person name="Garre V."/>
        </authorList>
    </citation>
    <scope>NUCLEOTIDE SEQUENCE [LARGE SCALE GENOMIC DNA]</scope>
    <source>
        <strain evidence="3 5">L51</strain>
    </source>
</reference>
<evidence type="ECO:0000313" key="5">
    <source>
        <dbReference type="Proteomes" id="UP001448207"/>
    </source>
</evidence>
<evidence type="ECO:0000313" key="1">
    <source>
        <dbReference type="EMBL" id="KAL0095954.1"/>
    </source>
</evidence>
<gene>
    <name evidence="1" type="ORF">J3Q64DRAFT_1705541</name>
    <name evidence="2" type="ORF">J3Q64DRAFT_1705560</name>
    <name evidence="3" type="ORF">J3Q64DRAFT_1705810</name>
    <name evidence="4" type="ORF">J3Q64DRAFT_1705840</name>
</gene>
<dbReference type="Proteomes" id="UP001448207">
    <property type="component" value="Unassembled WGS sequence"/>
</dbReference>
<dbReference type="EMBL" id="JBCLYO010000001">
    <property type="protein sequence ID" value="KAL0096021.1"/>
    <property type="molecule type" value="Genomic_DNA"/>
</dbReference>
<evidence type="ECO:0000313" key="4">
    <source>
        <dbReference type="EMBL" id="KAL0096021.1"/>
    </source>
</evidence>